<feature type="region of interest" description="Disordered" evidence="1">
    <location>
        <begin position="1"/>
        <end position="20"/>
    </location>
</feature>
<name>A0A9W6R2D2_9PSEU</name>
<feature type="domain" description="SAV-6107-like HEPN" evidence="2">
    <location>
        <begin position="42"/>
        <end position="136"/>
    </location>
</feature>
<dbReference type="EMBL" id="BSTI01000005">
    <property type="protein sequence ID" value="GLY66265.1"/>
    <property type="molecule type" value="Genomic_DNA"/>
</dbReference>
<dbReference type="AlphaFoldDB" id="A0A9W6R2D2"/>
<accession>A0A9W6R2D2</accession>
<dbReference type="RefSeq" id="WP_169739639.1">
    <property type="nucleotide sequence ID" value="NZ_BSTI01000005.1"/>
</dbReference>
<proteinExistence type="predicted"/>
<keyword evidence="4" id="KW-1185">Reference proteome</keyword>
<evidence type="ECO:0000259" key="2">
    <source>
        <dbReference type="Pfam" id="PF18726"/>
    </source>
</evidence>
<dbReference type="InterPro" id="IPR040891">
    <property type="entry name" value="HEPN_SAV_6107"/>
</dbReference>
<protein>
    <recommendedName>
        <fullName evidence="2">SAV-6107-like HEPN domain-containing protein</fullName>
    </recommendedName>
</protein>
<evidence type="ECO:0000313" key="3">
    <source>
        <dbReference type="EMBL" id="GLY66265.1"/>
    </source>
</evidence>
<evidence type="ECO:0000313" key="4">
    <source>
        <dbReference type="Proteomes" id="UP001165136"/>
    </source>
</evidence>
<dbReference type="Proteomes" id="UP001165136">
    <property type="component" value="Unassembled WGS sequence"/>
</dbReference>
<dbReference type="Pfam" id="PF18726">
    <property type="entry name" value="HEPN_SAV_6107"/>
    <property type="match status" value="1"/>
</dbReference>
<evidence type="ECO:0000256" key="1">
    <source>
        <dbReference type="SAM" id="MobiDB-lite"/>
    </source>
</evidence>
<organism evidence="3 4">
    <name type="scientific">Amycolatopsis taiwanensis</name>
    <dbReference type="NCBI Taxonomy" id="342230"/>
    <lineage>
        <taxon>Bacteria</taxon>
        <taxon>Bacillati</taxon>
        <taxon>Actinomycetota</taxon>
        <taxon>Actinomycetes</taxon>
        <taxon>Pseudonocardiales</taxon>
        <taxon>Pseudonocardiaceae</taxon>
        <taxon>Amycolatopsis</taxon>
    </lineage>
</organism>
<sequence>MSVAIASRTGPAQPPLPFPVSPPASPSALNLLAEARRGLAEAEHAVDPAPRFIASYLAALRAGAAVLAARGRPHRGRARPASVWVLLETVAPELGEWAAFFAANSAAQAAAQAGITRRLTTRAADDLLRQTGQFLEIAGRVVHGGRASGFIPAQREQGTTTRRGRRGEP</sequence>
<reference evidence="3" key="1">
    <citation type="submission" date="2023-03" db="EMBL/GenBank/DDBJ databases">
        <title>Amycolatopsis taiwanensis NBRC 103393.</title>
        <authorList>
            <person name="Ichikawa N."/>
            <person name="Sato H."/>
            <person name="Tonouchi N."/>
        </authorList>
    </citation>
    <scope>NUCLEOTIDE SEQUENCE</scope>
    <source>
        <strain evidence="3">NBRC 103393</strain>
    </source>
</reference>
<gene>
    <name evidence="3" type="ORF">Atai01_28840</name>
</gene>
<comment type="caution">
    <text evidence="3">The sequence shown here is derived from an EMBL/GenBank/DDBJ whole genome shotgun (WGS) entry which is preliminary data.</text>
</comment>
<feature type="region of interest" description="Disordered" evidence="1">
    <location>
        <begin position="148"/>
        <end position="169"/>
    </location>
</feature>